<dbReference type="Proteomes" id="UP001054945">
    <property type="component" value="Unassembled WGS sequence"/>
</dbReference>
<gene>
    <name evidence="1" type="ORF">CEXT_342101</name>
</gene>
<dbReference type="AlphaFoldDB" id="A0AAV4X6G9"/>
<keyword evidence="2" id="KW-1185">Reference proteome</keyword>
<organism evidence="1 2">
    <name type="scientific">Caerostris extrusa</name>
    <name type="common">Bark spider</name>
    <name type="synonym">Caerostris bankana</name>
    <dbReference type="NCBI Taxonomy" id="172846"/>
    <lineage>
        <taxon>Eukaryota</taxon>
        <taxon>Metazoa</taxon>
        <taxon>Ecdysozoa</taxon>
        <taxon>Arthropoda</taxon>
        <taxon>Chelicerata</taxon>
        <taxon>Arachnida</taxon>
        <taxon>Araneae</taxon>
        <taxon>Araneomorphae</taxon>
        <taxon>Entelegynae</taxon>
        <taxon>Araneoidea</taxon>
        <taxon>Araneidae</taxon>
        <taxon>Caerostris</taxon>
    </lineage>
</organism>
<name>A0AAV4X6G9_CAEEX</name>
<dbReference type="EMBL" id="BPLR01017201">
    <property type="protein sequence ID" value="GIY89403.1"/>
    <property type="molecule type" value="Genomic_DNA"/>
</dbReference>
<proteinExistence type="predicted"/>
<evidence type="ECO:0000313" key="1">
    <source>
        <dbReference type="EMBL" id="GIY89403.1"/>
    </source>
</evidence>
<sequence>MEYPITDCGDGSQLEATRVRCVKSPVTLSFYFELEEDDYDSSKFHISCLRSFSSPRLWVRCAQGGSYPQKKGWTTANEYKSQAPRLSLSGRRCSQWQYIETSTGIFVDVDVGNRVHLRQCAPSTLGSGGDHRWWCTAPADFANVSISAESQYSSSFSETGNLFAFSGASSRGEETEKPNMILLFHGQC</sequence>
<protein>
    <submittedName>
        <fullName evidence="1">Uncharacterized protein</fullName>
    </submittedName>
</protein>
<comment type="caution">
    <text evidence="1">The sequence shown here is derived from an EMBL/GenBank/DDBJ whole genome shotgun (WGS) entry which is preliminary data.</text>
</comment>
<reference evidence="1 2" key="1">
    <citation type="submission" date="2021-06" db="EMBL/GenBank/DDBJ databases">
        <title>Caerostris extrusa draft genome.</title>
        <authorList>
            <person name="Kono N."/>
            <person name="Arakawa K."/>
        </authorList>
    </citation>
    <scope>NUCLEOTIDE SEQUENCE [LARGE SCALE GENOMIC DNA]</scope>
</reference>
<evidence type="ECO:0000313" key="2">
    <source>
        <dbReference type="Proteomes" id="UP001054945"/>
    </source>
</evidence>
<accession>A0AAV4X6G9</accession>